<evidence type="ECO:0000313" key="1">
    <source>
        <dbReference type="EMBL" id="MEA5670521.1"/>
    </source>
</evidence>
<dbReference type="Proteomes" id="UP001302573">
    <property type="component" value="Unassembled WGS sequence"/>
</dbReference>
<dbReference type="EMBL" id="JAYFUI010000054">
    <property type="protein sequence ID" value="MEA5670521.1"/>
    <property type="molecule type" value="Genomic_DNA"/>
</dbReference>
<evidence type="ECO:0000313" key="2">
    <source>
        <dbReference type="Proteomes" id="UP001302573"/>
    </source>
</evidence>
<reference evidence="1 2" key="1">
    <citation type="submission" date="2023-12" db="EMBL/GenBank/DDBJ databases">
        <title>Pseudomonas machongensis sp. nov., isolated from wilted pepper plants (Capsicum annuum).</title>
        <authorList>
            <person name="Qiu M."/>
            <person name="Li Y."/>
            <person name="Liu Q."/>
            <person name="Zhang X."/>
            <person name="Huang Y."/>
            <person name="Guo R."/>
            <person name="Hu M."/>
            <person name="Zhou J."/>
            <person name="Zhou X."/>
        </authorList>
    </citation>
    <scope>NUCLEOTIDE SEQUENCE [LARGE SCALE GENOMIC DNA]</scope>
    <source>
        <strain evidence="1 2">MH2</strain>
    </source>
</reference>
<dbReference type="RefSeq" id="WP_125929506.1">
    <property type="nucleotide sequence ID" value="NZ_JAYFUI010000054.1"/>
</dbReference>
<accession>A0ABU5VAY2</accession>
<name>A0ABU5VAY2_9PSED</name>
<comment type="caution">
    <text evidence="1">The sequence shown here is derived from an EMBL/GenBank/DDBJ whole genome shotgun (WGS) entry which is preliminary data.</text>
</comment>
<protein>
    <submittedName>
        <fullName evidence="1">Uncharacterized protein</fullName>
    </submittedName>
</protein>
<gene>
    <name evidence="1" type="ORF">VA602_04135</name>
</gene>
<keyword evidence="2" id="KW-1185">Reference proteome</keyword>
<organism evidence="1 2">
    <name type="scientific">Pseudomonas machongensis</name>
    <dbReference type="NCBI Taxonomy" id="3110229"/>
    <lineage>
        <taxon>Bacteria</taxon>
        <taxon>Pseudomonadati</taxon>
        <taxon>Pseudomonadota</taxon>
        <taxon>Gammaproteobacteria</taxon>
        <taxon>Pseudomonadales</taxon>
        <taxon>Pseudomonadaceae</taxon>
        <taxon>Pseudomonas</taxon>
    </lineage>
</organism>
<proteinExistence type="predicted"/>
<sequence length="80" mass="9110">MIVHGIEYAFCRASSVTEGHDGLGLECSRGDQIIFEIFRNDETLKFEVTLFERDVPLELLEYAVPAARELLGDFMPYVPE</sequence>